<dbReference type="RefSeq" id="WP_200386369.1">
    <property type="nucleotide sequence ID" value="NZ_NRSD01000002.1"/>
</dbReference>
<evidence type="ECO:0000313" key="3">
    <source>
        <dbReference type="Proteomes" id="UP001138802"/>
    </source>
</evidence>
<protein>
    <submittedName>
        <fullName evidence="2">PIN domain nuclease</fullName>
    </submittedName>
</protein>
<dbReference type="Gene3D" id="3.40.50.1010">
    <property type="entry name" value="5'-nuclease"/>
    <property type="match status" value="1"/>
</dbReference>
<dbReference type="EMBL" id="NRSD01000002">
    <property type="protein sequence ID" value="MBK1643556.1"/>
    <property type="molecule type" value="Genomic_DNA"/>
</dbReference>
<gene>
    <name evidence="2" type="ORF">CKO25_02550</name>
</gene>
<keyword evidence="3" id="KW-1185">Reference proteome</keyword>
<dbReference type="AlphaFoldDB" id="A0A9X0WFG2"/>
<dbReference type="InterPro" id="IPR029060">
    <property type="entry name" value="PIN-like_dom_sf"/>
</dbReference>
<dbReference type="InterPro" id="IPR041705">
    <property type="entry name" value="PIN_Sll0205"/>
</dbReference>
<dbReference type="CDD" id="cd09872">
    <property type="entry name" value="PIN_Sll0205-like"/>
    <property type="match status" value="1"/>
</dbReference>
<organism evidence="2 3">
    <name type="scientific">Thiocapsa imhoffii</name>
    <dbReference type="NCBI Taxonomy" id="382777"/>
    <lineage>
        <taxon>Bacteria</taxon>
        <taxon>Pseudomonadati</taxon>
        <taxon>Pseudomonadota</taxon>
        <taxon>Gammaproteobacteria</taxon>
        <taxon>Chromatiales</taxon>
        <taxon>Chromatiaceae</taxon>
        <taxon>Thiocapsa</taxon>
    </lineage>
</organism>
<evidence type="ECO:0000313" key="2">
    <source>
        <dbReference type="EMBL" id="MBK1643556.1"/>
    </source>
</evidence>
<feature type="domain" description="PIN" evidence="1">
    <location>
        <begin position="4"/>
        <end position="115"/>
    </location>
</feature>
<dbReference type="InterPro" id="IPR002716">
    <property type="entry name" value="PIN_dom"/>
</dbReference>
<sequence>MHLLLDTCILYDWMMDALGDPETVALIQQTGAFVSAVAVWEMSIKHALGKMTLPSRRIVEDVGAQGFGWLNITPSHAQTVLDLPAHHKDPFDRLLIAQARCEGMQILTYDRLFHDYLPGTHLVRQ</sequence>
<reference evidence="2 3" key="1">
    <citation type="journal article" date="2020" name="Microorganisms">
        <title>Osmotic Adaptation and Compatible Solute Biosynthesis of Phototrophic Bacteria as Revealed from Genome Analyses.</title>
        <authorList>
            <person name="Imhoff J.F."/>
            <person name="Rahn T."/>
            <person name="Kunzel S."/>
            <person name="Keller A."/>
            <person name="Neulinger S.C."/>
        </authorList>
    </citation>
    <scope>NUCLEOTIDE SEQUENCE [LARGE SCALE GENOMIC DNA]</scope>
    <source>
        <strain evidence="2 3">DSM 21303</strain>
    </source>
</reference>
<dbReference type="Pfam" id="PF01850">
    <property type="entry name" value="PIN"/>
    <property type="match status" value="1"/>
</dbReference>
<proteinExistence type="predicted"/>
<evidence type="ECO:0000259" key="1">
    <source>
        <dbReference type="Pfam" id="PF01850"/>
    </source>
</evidence>
<comment type="caution">
    <text evidence="2">The sequence shown here is derived from an EMBL/GenBank/DDBJ whole genome shotgun (WGS) entry which is preliminary data.</text>
</comment>
<dbReference type="PANTHER" id="PTHR36173">
    <property type="entry name" value="RIBONUCLEASE VAPC16-RELATED"/>
    <property type="match status" value="1"/>
</dbReference>
<dbReference type="PANTHER" id="PTHR36173:SF2">
    <property type="entry name" value="RIBONUCLEASE VAPC16"/>
    <property type="match status" value="1"/>
</dbReference>
<name>A0A9X0WFG2_9GAMM</name>
<dbReference type="SUPFAM" id="SSF88723">
    <property type="entry name" value="PIN domain-like"/>
    <property type="match status" value="1"/>
</dbReference>
<dbReference type="Proteomes" id="UP001138802">
    <property type="component" value="Unassembled WGS sequence"/>
</dbReference>
<dbReference type="InterPro" id="IPR052919">
    <property type="entry name" value="TA_system_RNase"/>
</dbReference>
<accession>A0A9X0WFG2</accession>